<dbReference type="FunFam" id="1.10.1900.40:FF:000001">
    <property type="entry name" value="Erythrocyte membrane protein 1"/>
    <property type="match status" value="1"/>
</dbReference>
<reference evidence="7 8" key="2">
    <citation type="submission" date="2013-02" db="EMBL/GenBank/DDBJ databases">
        <title>The Genome Sequence of Plasmodium falciparum Tanzania (2000708).</title>
        <authorList>
            <consortium name="The Broad Institute Genome Sequencing Platform"/>
            <consortium name="The Broad Institute Genome Sequencing Center for Infectious Disease"/>
            <person name="Neafsey D."/>
            <person name="Cheeseman I."/>
            <person name="Volkman S."/>
            <person name="Adams J."/>
            <person name="Walker B."/>
            <person name="Young S.K."/>
            <person name="Zeng Q."/>
            <person name="Gargeya S."/>
            <person name="Fitzgerald M."/>
            <person name="Haas B."/>
            <person name="Abouelleil A."/>
            <person name="Alvarado L."/>
            <person name="Arachchi H.M."/>
            <person name="Berlin A.M."/>
            <person name="Chapman S.B."/>
            <person name="Dewar J."/>
            <person name="Goldberg J."/>
            <person name="Griggs A."/>
            <person name="Gujja S."/>
            <person name="Hansen M."/>
            <person name="Howarth C."/>
            <person name="Imamovic A."/>
            <person name="Larimer J."/>
            <person name="McCowan C."/>
            <person name="Murphy C."/>
            <person name="Neiman D."/>
            <person name="Pearson M."/>
            <person name="Priest M."/>
            <person name="Roberts A."/>
            <person name="Saif S."/>
            <person name="Shea T."/>
            <person name="Sisk P."/>
            <person name="Sykes S."/>
            <person name="Wortman J."/>
            <person name="Nusbaum C."/>
            <person name="Birren B."/>
        </authorList>
    </citation>
    <scope>NUCLEOTIDE SEQUENCE [LARGE SCALE GENOMIC DNA]</scope>
    <source>
        <strain evidence="8">Tanzania (2000708)</strain>
    </source>
</reference>
<dbReference type="Pfam" id="PF22672">
    <property type="entry name" value="DBL_C"/>
    <property type="match status" value="3"/>
</dbReference>
<dbReference type="Gene3D" id="1.20.58.1930">
    <property type="match status" value="2"/>
</dbReference>
<gene>
    <name evidence="7" type="ORF">PFTANZ_06229</name>
</gene>
<feature type="compositionally biased region" description="Polar residues" evidence="1">
    <location>
        <begin position="1510"/>
        <end position="1520"/>
    </location>
</feature>
<dbReference type="GO" id="GO:0016020">
    <property type="term" value="C:membrane"/>
    <property type="evidence" value="ECO:0007669"/>
    <property type="project" value="InterPro"/>
</dbReference>
<dbReference type="InterPro" id="IPR029211">
    <property type="entry name" value="PfEMP1_ATS"/>
</dbReference>
<feature type="domain" description="Duffy-antigen binding" evidence="3">
    <location>
        <begin position="663"/>
        <end position="849"/>
    </location>
</feature>
<evidence type="ECO:0008006" key="9">
    <source>
        <dbReference type="Google" id="ProtNLM"/>
    </source>
</evidence>
<evidence type="ECO:0000313" key="8">
    <source>
        <dbReference type="Proteomes" id="UP000030708"/>
    </source>
</evidence>
<dbReference type="FunFam" id="1.20.58.830:FF:000021">
    <property type="entry name" value="Erythrocyte membrane protein 1, PfEMP1"/>
    <property type="match status" value="2"/>
</dbReference>
<organism evidence="7 8">
    <name type="scientific">Plasmodium falciparum Tanzania</name>
    <name type="common">2000708</name>
    <dbReference type="NCBI Taxonomy" id="1036725"/>
    <lineage>
        <taxon>Eukaryota</taxon>
        <taxon>Sar</taxon>
        <taxon>Alveolata</taxon>
        <taxon>Apicomplexa</taxon>
        <taxon>Aconoidasida</taxon>
        <taxon>Haemosporida</taxon>
        <taxon>Plasmodiidae</taxon>
        <taxon>Plasmodium</taxon>
        <taxon>Plasmodium (Laverania)</taxon>
    </lineage>
</organism>
<feature type="region of interest" description="Disordered" evidence="1">
    <location>
        <begin position="2052"/>
        <end position="2082"/>
    </location>
</feature>
<feature type="domain" description="Duffy-binding-like" evidence="2">
    <location>
        <begin position="1907"/>
        <end position="2050"/>
    </location>
</feature>
<dbReference type="Proteomes" id="UP000030708">
    <property type="component" value="Unassembled WGS sequence"/>
</dbReference>
<dbReference type="Gene3D" id="1.20.58.830">
    <property type="match status" value="6"/>
</dbReference>
<sequence length="3411" mass="394965">MIYWEMYIGDIVRGRDMFKPNQEDKVQEGLKVVFRKINDGLKKSRINDYDRDGPEYYKLREDWWALNRDQVWRALTCSAQNPEQYFIQSEDGTKSFSEQKCGHYENNILTNLDYAPQFLRWFEEWAEEFCRIRKIKLGKIKGSCRNNSESLYCSHNGYDCTKSFGKLRKFCRASKCTKCSNECLGYENWIKDKKIEFEKQVKKYEREINGYTSAQGDSNKKIYKGYNDKFYENLKGQYGKISLFLNLLKEGKYCNGQVKEEKSVDFNSSVDNTFSRSKYCQVCPDCGVECTNGQCKEKTDVDGNCGKPPIYTIPTDVTPTDINVLYSGYKRDDISEKLETFCTDTTNNKSKNNETWKCYYKDSYDNKNSKCIKQSDENIKNILIINLDTFFDFWVTSFLNDTIDWKYELNTCMNFTNTTKCNNNCNKNCKCFEQWVNIKKTEWKNVTEYFFKHDEISKKKYCEILKDIFENYYVEVIEKVYKEDKKWKEIMGEIKKNKINCSNLKNGIINSQGAVERLLQYLKENVTTCIDNNSKDSCETFTNRTPNPCVNNTTSNKPTKSVKQLAEHMQTKANETMLENSRNGNENGESVLKGDIKNAKFKNGAKPSQLTDACEIKKEHSNDSRRRRRRGDYNGPCTGKGNRFSIGEMWSHGNFVTEKHKDVYMPPRREHICTSNLEKLDVDSVIKNANDHVNDTFLVDVLLAAKEEADYIKKTYEGNNDVKYKDKNGLEGDQVTTCRAIKSSFADLGDIIRGRDMWEHSDQTQLQRHLKEIFGKIKEEIKKKHPGIKEIYKEDTPYTKLREDWWEANRAKVWEAMQCPTSPSSPPRGNNTICSDTTPYDDYVPQRLRWMTEWAEWYCKVQKEAYDKLVGKCNGCMSKGDGKCTQGNGECANCATKCKQYAQNVKKWEDQWKAISNKYDELYKKALPSDAADSKNGPKSTGDKDQYVIEFLKQLQQQNDVHTTSGDKSDVYATAEGYVHQETTMDCEKQTQFCKNKNGVKPSNGREDNEYTFRNYPNGYDDACVCEKNKKPAPVPKKQEEEAACDIVKGILRGKTENNIIGNCKGKYKNGKSKYPLWNCDSEIDHTHTGACMPPRRQKLCIKNLTKSISAKEDLRTKFITCAAIETFFSWYYYKSKNGNVQTQLQNGTIPLEFLRSMFYTFGDYRDILFGTDISKNNGNIREVNQNINNLFKDKKGQENVQDNSERVSWWEKNKRDIWQGMLCALTHTLNKRSGENFRKKLNSNYEYDKLIPSLEEFSSRPPFLRWFTEWSDEFCSERKKKEKEVEKECKKDYDGCEEKNNSGSCVNACKAYNQYITDKKTQYDKQKKKFEAEKTSGKAGYKNYSKTEAPEYLQKECLNSACNCMDKVHTISNYWEQPHTTYDDENFQKKCDCPPSPCNIVDSILGDKTSPSYAEGCRHKYTTRYVGWECNSGNEDGLCIPPRRQRLFVQKLHDLKGDATQVQLRDAFIKCAAVETFFAWHEFKKEKEREDKEKKERDGNAGFLEGNEQVANNSDHPQNILKTGKIHEEFKLQMFYTLADYRDICLGNKLGNTDDTKNISNTVTSILKNEKNGVKPLTAEIWWGKNAKDIWEGMLCAISYNTETKEINQEVRDKLTNNNNNSTYKYEKVTFGDNQNTTFSKFAESSPYFRWFTEWGDEFCRKKKIKIENIEKDCRVEKGENHCDDDGFDCEEIGPNENKIFDTFNCPSCAKSCRSYKYWINRKRNEFKKQSEKYQNKITDAKNNFNSIYDNEFVKEHPKNYTSVDSFLKILKEGKCYNSTGNSIIDFNNPDKTFKHTEYCAPCPVIGVKCRKDVCNDDTVNTCKDKKITIQNIEKMENHIDVQMLVSDNSKNGFPHDLYFYKDKGVFEGIRKDEWTCGYVCGYDVCKPKKDNGDINDKEYVPIRVLFKRWVEHFLKDYNKINDKISYCMKNDEVSKCINGCKDKCECVDKWIDHKRKEWERVRDRYLKPYNMDDATKSFSVRTFLETLDPQTEVRKAIKPFTNLINFEDSNKCMDSITSKKKDCENNDVITILINKLKNEISDCQSKHKVIPGKECPQQSPSTTDTPQNDNENDTLLDTPSGFPPPFCNVPANPCGKPDATNVVNVEEVAKEIQEQRHKEMLERSGKKDDSVLKGDIKNAKFRNSRSGKNLTNVCDIKKEYTNDKRGNPTGGACEGKDGNNGGERMKIGTIWQTKNDLQITDPYLFLPPRREHICTSNLEKIHVSSVTDSSNINDTFLVDVLLAAKMDAEKIKDLYKIQNKISILSEENDKATVCRAMKYSFADLGDIIRGKDLWEHKDFKDLQTNLVTIFGKIKEELKSKLNGKYKDDTDNKQLRCDWWEANRDQVWEAMQCKTTIPPVTTSCDTTTVTPLDDYIPQRLRWMIEWAEWYCKIQKKEYEELERKCGECRSGKCGREEKCKECKEKCQDYEKKIEPWKQQWERIKEKYDKLYEQADSADSSNGVDENEKTLLKFLKKVKQQNSANNIYATAEGYVHQELPNIGCNTQNIFCEKNCDGKVNDKYVFRKYPYDHEKACNCNENKKQEPKIEQPCTIVEEILKDKGEKHDTHNCKEKQNVVWQCADAKLGQDEGLCMPPRRQNLCVHYLKELKVNDKEDKLREAFIKCAAKEIHLLWKKYKEDKQNEISTEEVPSPNVEAQNQLNSGIIPEEFKRQMFYTFGDYKYICLGKDIGSDVDEVNNNITALFQNGTQNPSGQNTDRQRNDFWGTYGKDIWEGMLCALEKSGGKKSVLKEKYNYSKVTFSGDPRSPKLDEFASRSPFLRWFTEWGEQFCRERIILLHILNGECQECTLMSEKTCNKSSTGCQKCSQACEQYQGWLETWKQLYNNQKENFLKNKNKYKDDPDVEKSKNAYEYLKTKLENIICNSGTTTFYCNCIDKMPSTDGSSEKMPPSLEYPPIEIEGKCDCQQKEATPVPKVPEVPKNSIEPGSTDETQEDEAEKPAETPASPDNGEESPEYVPEKKISVPPPKKPEVPPAKVPEVPKKTETPLACDEPSKPISDILSSTIPFGIAIALTSIVFLFLKKKPKSPVDLIRVLDIHKGDYGTPTPKSKNRYIPYRSGTYKGKTYIYMEGDSSGDEKYAFMSDTTDITSSESEYEEMDINDIYVPGSPKYKTLIEVVLEPSKSNGTPLSKGDPLGDDMVGTTIFTDEEWSELKHDFISQYVQREPLDIPQYDVSKELPMNIVGNVLDDGMDEKPFITSIHDRDLYSGEEISYNINMSTNSMDDPEYVSNNVYSGIDLINDTLSGNEHIDIYDEVLKRKENELFGTNYKKNISNNSVAKLTNSDPIMNQLDLLHKWLDRHRDMCEQWNNKEELLDKLNEQWNKDNDVGGDISTSNGNKTLNTNVSIEIDMDETKGKKEFRTITSHVHQKQPLGHYANVNYMNLPIMIMTKK</sequence>
<feature type="region of interest" description="Disordered" evidence="1">
    <location>
        <begin position="2929"/>
        <end position="3011"/>
    </location>
</feature>
<dbReference type="Gene3D" id="1.20.1310.20">
    <property type="entry name" value="Duffy-antigen binding domain"/>
    <property type="match status" value="6"/>
</dbReference>
<dbReference type="SUPFAM" id="SSF140924">
    <property type="entry name" value="Duffy binding domain-like"/>
    <property type="match status" value="8"/>
</dbReference>
<feature type="domain" description="Cysteine-rich interdomain region 1 gamma" evidence="5">
    <location>
        <begin position="1842"/>
        <end position="1891"/>
    </location>
</feature>
<feature type="region of interest" description="Disordered" evidence="1">
    <location>
        <begin position="618"/>
        <end position="638"/>
    </location>
</feature>
<dbReference type="Pfam" id="PF15445">
    <property type="entry name" value="ATS"/>
    <property type="match status" value="1"/>
</dbReference>
<evidence type="ECO:0000256" key="1">
    <source>
        <dbReference type="SAM" id="MobiDB-lite"/>
    </source>
</evidence>
<feature type="region of interest" description="Disordered" evidence="1">
    <location>
        <begin position="1489"/>
        <end position="1520"/>
    </location>
</feature>
<evidence type="ECO:0000259" key="3">
    <source>
        <dbReference type="Pfam" id="PF05424"/>
    </source>
</evidence>
<reference evidence="7 8" key="1">
    <citation type="submission" date="2013-02" db="EMBL/GenBank/DDBJ databases">
        <title>The Genome Annotation of Plasmodium falciparum Tanzania (2000708).</title>
        <authorList>
            <consortium name="The Broad Institute Genome Sequencing Platform"/>
            <consortium name="The Broad Institute Genome Sequencing Center for Infectious Disease"/>
            <person name="Neafsey D."/>
            <person name="Hoffman S."/>
            <person name="Volkman S."/>
            <person name="Rosenthal P."/>
            <person name="Walker B."/>
            <person name="Young S.K."/>
            <person name="Zeng Q."/>
            <person name="Gargeya S."/>
            <person name="Fitzgerald M."/>
            <person name="Haas B."/>
            <person name="Abouelleil A."/>
            <person name="Allen A.W."/>
            <person name="Alvarado L."/>
            <person name="Arachchi H.M."/>
            <person name="Berlin A.M."/>
            <person name="Chapman S.B."/>
            <person name="Gainer-Dewar J."/>
            <person name="Goldberg J."/>
            <person name="Griggs A."/>
            <person name="Gujja S."/>
            <person name="Hansen M."/>
            <person name="Howarth C."/>
            <person name="Imamovic A."/>
            <person name="Ireland A."/>
            <person name="Larimer J."/>
            <person name="McCowan C."/>
            <person name="Murphy C."/>
            <person name="Pearson M."/>
            <person name="Poon T.W."/>
            <person name="Priest M."/>
            <person name="Roberts A."/>
            <person name="Saif S."/>
            <person name="Shea T."/>
            <person name="Sisk P."/>
            <person name="Sykes S."/>
            <person name="Wortman J."/>
            <person name="Nusbaum C."/>
            <person name="Birren B."/>
        </authorList>
    </citation>
    <scope>NUCLEOTIDE SEQUENCE [LARGE SCALE GENOMIC DNA]</scope>
    <source>
        <strain evidence="8">Tanzania (2000708)</strain>
    </source>
</reference>
<dbReference type="InterPro" id="IPR044932">
    <property type="entry name" value="PfEMP1_ATS_sf"/>
</dbReference>
<feature type="domain" description="Duffy-binding-like" evidence="6">
    <location>
        <begin position="124"/>
        <end position="278"/>
    </location>
</feature>
<dbReference type="FunFam" id="1.20.58.1930:FF:000001">
    <property type="entry name" value="Erythrocyte membrane protein 1, PfEMP1"/>
    <property type="match status" value="1"/>
</dbReference>
<dbReference type="InterPro" id="IPR008602">
    <property type="entry name" value="Duffy-antigen-binding"/>
</dbReference>
<dbReference type="Pfam" id="PF03011">
    <property type="entry name" value="PFEMP"/>
    <property type="match status" value="2"/>
</dbReference>
<dbReference type="Pfam" id="PF05424">
    <property type="entry name" value="Duffy_binding"/>
    <property type="match status" value="6"/>
</dbReference>
<feature type="domain" description="Duffy-antigen binding" evidence="3">
    <location>
        <begin position="8"/>
        <end position="120"/>
    </location>
</feature>
<name>A0A024VYQ7_PLAFA</name>
<evidence type="ECO:0000259" key="6">
    <source>
        <dbReference type="Pfam" id="PF22672"/>
    </source>
</evidence>
<feature type="domain" description="Duffy-binding-like" evidence="6">
    <location>
        <begin position="2785"/>
        <end position="2878"/>
    </location>
</feature>
<accession>A0A024VYQ7</accession>
<dbReference type="InterPro" id="IPR041480">
    <property type="entry name" value="CIDR1_gamma"/>
</dbReference>
<protein>
    <recommendedName>
        <fullName evidence="9">Erythrocyte membrane protein 1</fullName>
    </recommendedName>
</protein>
<dbReference type="EMBL" id="KI926911">
    <property type="protein sequence ID" value="ETW33051.1"/>
    <property type="molecule type" value="Genomic_DNA"/>
</dbReference>
<dbReference type="InterPro" id="IPR054595">
    <property type="entry name" value="DBL_C"/>
</dbReference>
<feature type="domain" description="Duffy-binding-like" evidence="2">
    <location>
        <begin position="390"/>
        <end position="536"/>
    </location>
</feature>
<dbReference type="InterPro" id="IPR042202">
    <property type="entry name" value="Duffy-ag-bd_sf"/>
</dbReference>
<evidence type="ECO:0000259" key="5">
    <source>
        <dbReference type="Pfam" id="PF18562"/>
    </source>
</evidence>
<evidence type="ECO:0000259" key="2">
    <source>
        <dbReference type="Pfam" id="PF03011"/>
    </source>
</evidence>
<dbReference type="InterPro" id="IPR004258">
    <property type="entry name" value="DBL"/>
</dbReference>
<feature type="compositionally biased region" description="Gly residues" evidence="1">
    <location>
        <begin position="2170"/>
        <end position="2182"/>
    </location>
</feature>
<feature type="domain" description="Plasmodium falciparum erythrocyte membrane protein 1 acidic terminal segment" evidence="4">
    <location>
        <begin position="3024"/>
        <end position="3388"/>
    </location>
</feature>
<feature type="region of interest" description="Disordered" evidence="1">
    <location>
        <begin position="2162"/>
        <end position="2182"/>
    </location>
</feature>
<proteinExistence type="predicted"/>
<feature type="domain" description="Duffy-antigen binding" evidence="3">
    <location>
        <begin position="2591"/>
        <end position="2755"/>
    </location>
</feature>
<dbReference type="Gene3D" id="1.10.1900.40">
    <property type="entry name" value="Acidic terminal segments, variant surface antigen of PfEMP1"/>
    <property type="match status" value="2"/>
</dbReference>
<feature type="domain" description="Duffy-antigen binding" evidence="3">
    <location>
        <begin position="1438"/>
        <end position="1621"/>
    </location>
</feature>
<feature type="compositionally biased region" description="Basic and acidic residues" evidence="1">
    <location>
        <begin position="1489"/>
        <end position="1500"/>
    </location>
</feature>
<feature type="compositionally biased region" description="Pro residues" evidence="1">
    <location>
        <begin position="2984"/>
        <end position="2996"/>
    </location>
</feature>
<evidence type="ECO:0000259" key="4">
    <source>
        <dbReference type="Pfam" id="PF15445"/>
    </source>
</evidence>
<feature type="compositionally biased region" description="Polar residues" evidence="1">
    <location>
        <begin position="2058"/>
        <end position="2079"/>
    </location>
</feature>
<dbReference type="GO" id="GO:0046789">
    <property type="term" value="F:host cell surface receptor binding"/>
    <property type="evidence" value="ECO:0007669"/>
    <property type="project" value="InterPro"/>
</dbReference>
<feature type="domain" description="Duffy-antigen binding" evidence="3">
    <location>
        <begin position="2207"/>
        <end position="2382"/>
    </location>
</feature>
<dbReference type="Pfam" id="PF18562">
    <property type="entry name" value="CIDR1_gamma"/>
    <property type="match status" value="1"/>
</dbReference>
<feature type="domain" description="Duffy-binding-like" evidence="6">
    <location>
        <begin position="1655"/>
        <end position="1799"/>
    </location>
</feature>
<feature type="domain" description="Duffy-antigen binding" evidence="3">
    <location>
        <begin position="1090"/>
        <end position="1280"/>
    </location>
</feature>
<evidence type="ECO:0000313" key="7">
    <source>
        <dbReference type="EMBL" id="ETW33051.1"/>
    </source>
</evidence>